<dbReference type="PROSITE" id="PS00107">
    <property type="entry name" value="PROTEIN_KINASE_ATP"/>
    <property type="match status" value="1"/>
</dbReference>
<evidence type="ECO:0000313" key="12">
    <source>
        <dbReference type="EMBL" id="EIJ88465.1"/>
    </source>
</evidence>
<dbReference type="PANTHER" id="PTHR24054:SF0">
    <property type="entry name" value="CASEIN KINASE II SUBUNIT ALPHA"/>
    <property type="match status" value="1"/>
</dbReference>
<dbReference type="EC" id="2.7.11.1" evidence="10"/>
<protein>
    <recommendedName>
        <fullName evidence="10">Casein kinase II subunit alpha</fullName>
        <shortName evidence="10">CK II alpha</shortName>
        <ecNumber evidence="10">2.7.11.1</ecNumber>
    </recommendedName>
</protein>
<dbReference type="GO" id="GO:0006357">
    <property type="term" value="P:regulation of transcription by RNA polymerase II"/>
    <property type="evidence" value="ECO:0007669"/>
    <property type="project" value="UniProtKB-ARBA"/>
</dbReference>
<dbReference type="GO" id="GO:0106310">
    <property type="term" value="F:protein serine kinase activity"/>
    <property type="evidence" value="ECO:0007669"/>
    <property type="project" value="UniProtKB-UniRule"/>
</dbReference>
<keyword evidence="13" id="KW-1185">Reference proteome</keyword>
<dbReference type="InParanoid" id="I3EGW8"/>
<comment type="similarity">
    <text evidence="10">Belongs to the protein kinase superfamily. Ser/Thr protein kinase family. CK2 subfamily.</text>
</comment>
<evidence type="ECO:0000256" key="1">
    <source>
        <dbReference type="ARBA" id="ARBA00022527"/>
    </source>
</evidence>
<dbReference type="STRING" id="935791.I3EGW8"/>
<keyword evidence="1 9" id="KW-0723">Serine/threonine-protein kinase</keyword>
<dbReference type="FunFam" id="3.30.200.20:FF:000088">
    <property type="entry name" value="Casein kinase II subunit alpha"/>
    <property type="match status" value="1"/>
</dbReference>
<proteinExistence type="inferred from homology"/>
<reference evidence="12" key="1">
    <citation type="submission" date="2011-01" db="EMBL/GenBank/DDBJ databases">
        <title>The Genome Sequence of Nematocida parisii strain ERTm3.</title>
        <authorList>
            <consortium name="The Broad Institute Genome Sequencing Platform"/>
            <consortium name="The Broad Institute Genome Sequencing Center for Infectious Disease"/>
            <person name="Cuomo C."/>
            <person name="Troemel E."/>
            <person name="Young S.K."/>
            <person name="Zeng Q."/>
            <person name="Gargeya S."/>
            <person name="Fitzgerald M."/>
            <person name="Haas B."/>
            <person name="Abouelleil A."/>
            <person name="Alvarado L."/>
            <person name="Arachchi H.M."/>
            <person name="Berlin A."/>
            <person name="Chapman S.B."/>
            <person name="Gearin G."/>
            <person name="Goldberg J."/>
            <person name="Griggs A."/>
            <person name="Gujja S."/>
            <person name="Hansen M."/>
            <person name="Heiman D."/>
            <person name="Howarth C."/>
            <person name="Larimer J."/>
            <person name="Lui A."/>
            <person name="MacDonald P.J.P."/>
            <person name="McCowen C."/>
            <person name="Montmayeur A."/>
            <person name="Murphy C."/>
            <person name="Neiman D."/>
            <person name="Pearson M."/>
            <person name="Priest M."/>
            <person name="Roberts A."/>
            <person name="Saif S."/>
            <person name="Shea T."/>
            <person name="Sisk P."/>
            <person name="Stolte C."/>
            <person name="Sykes S."/>
            <person name="Wortman J."/>
            <person name="Nusbaum C."/>
            <person name="Birren B."/>
        </authorList>
    </citation>
    <scope>NUCLEOTIDE SEQUENCE</scope>
    <source>
        <strain evidence="12">ERTm3</strain>
    </source>
</reference>
<comment type="function">
    <text evidence="10">Catalytic subunit of a constitutively active serine/threonine-protein kinase complex that phosphorylates a large number of substrates containing acidic residues C-terminal to the phosphorylated serine or threonine.</text>
</comment>
<dbReference type="InterPro" id="IPR008271">
    <property type="entry name" value="Ser/Thr_kinase_AS"/>
</dbReference>
<dbReference type="SMART" id="SM00220">
    <property type="entry name" value="S_TKc"/>
    <property type="match status" value="1"/>
</dbReference>
<feature type="binding site" evidence="8">
    <location>
        <position position="70"/>
    </location>
    <ligand>
        <name>ATP</name>
        <dbReference type="ChEBI" id="CHEBI:30616"/>
    </ligand>
</feature>
<organism evidence="12 13">
    <name type="scientific">Nematocida parisii (strain ERTm3)</name>
    <name type="common">Nematode killer fungus</name>
    <dbReference type="NCBI Taxonomy" id="935791"/>
    <lineage>
        <taxon>Eukaryota</taxon>
        <taxon>Fungi</taxon>
        <taxon>Fungi incertae sedis</taxon>
        <taxon>Microsporidia</taxon>
        <taxon>Nematocida</taxon>
    </lineage>
</organism>
<dbReference type="Proteomes" id="UP000002872">
    <property type="component" value="Unassembled WGS sequence"/>
</dbReference>
<name>I3EGW8_NEMP3</name>
<dbReference type="InterPro" id="IPR011009">
    <property type="entry name" value="Kinase-like_dom_sf"/>
</dbReference>
<evidence type="ECO:0000256" key="8">
    <source>
        <dbReference type="PROSITE-ProRule" id="PRU10141"/>
    </source>
</evidence>
<feature type="domain" description="Protein kinase" evidence="11">
    <location>
        <begin position="37"/>
        <end position="332"/>
    </location>
</feature>
<evidence type="ECO:0000256" key="4">
    <source>
        <dbReference type="ARBA" id="ARBA00022777"/>
    </source>
</evidence>
<keyword evidence="3 8" id="KW-0547">Nucleotide-binding</keyword>
<dbReference type="PROSITE" id="PS50011">
    <property type="entry name" value="PROTEIN_KINASE_DOM"/>
    <property type="match status" value="1"/>
</dbReference>
<dbReference type="VEuPathDB" id="MicrosporidiaDB:NEQG_01155"/>
<keyword evidence="4 10" id="KW-0418">Kinase</keyword>
<dbReference type="GO" id="GO:0005956">
    <property type="term" value="C:protein kinase CK2 complex"/>
    <property type="evidence" value="ECO:0007669"/>
    <property type="project" value="TreeGrafter"/>
</dbReference>
<dbReference type="CDD" id="cd14132">
    <property type="entry name" value="STKc_CK2_alpha"/>
    <property type="match status" value="1"/>
</dbReference>
<evidence type="ECO:0000313" key="13">
    <source>
        <dbReference type="Proteomes" id="UP000002872"/>
    </source>
</evidence>
<evidence type="ECO:0000256" key="3">
    <source>
        <dbReference type="ARBA" id="ARBA00022741"/>
    </source>
</evidence>
<keyword evidence="10" id="KW-0539">Nucleus</keyword>
<dbReference type="GO" id="GO:0005524">
    <property type="term" value="F:ATP binding"/>
    <property type="evidence" value="ECO:0007669"/>
    <property type="project" value="UniProtKB-UniRule"/>
</dbReference>
<dbReference type="AlphaFoldDB" id="I3EGW8"/>
<comment type="catalytic activity">
    <reaction evidence="7 10">
        <text>L-seryl-[protein] + ATP = O-phospho-L-seryl-[protein] + ADP + H(+)</text>
        <dbReference type="Rhea" id="RHEA:17989"/>
        <dbReference type="Rhea" id="RHEA-COMP:9863"/>
        <dbReference type="Rhea" id="RHEA-COMP:11604"/>
        <dbReference type="ChEBI" id="CHEBI:15378"/>
        <dbReference type="ChEBI" id="CHEBI:29999"/>
        <dbReference type="ChEBI" id="CHEBI:30616"/>
        <dbReference type="ChEBI" id="CHEBI:83421"/>
        <dbReference type="ChEBI" id="CHEBI:456216"/>
        <dbReference type="EC" id="2.7.11.1"/>
    </reaction>
</comment>
<dbReference type="FunCoup" id="I3EGW8">
    <property type="interactions" value="214"/>
</dbReference>
<dbReference type="Gene3D" id="3.30.200.20">
    <property type="entry name" value="Phosphorylase Kinase, domain 1"/>
    <property type="match status" value="1"/>
</dbReference>
<dbReference type="GO" id="GO:0004674">
    <property type="term" value="F:protein serine/threonine kinase activity"/>
    <property type="evidence" value="ECO:0007669"/>
    <property type="project" value="UniProtKB-UniRule"/>
</dbReference>
<evidence type="ECO:0000256" key="10">
    <source>
        <dbReference type="RuleBase" id="RU369118"/>
    </source>
</evidence>
<evidence type="ECO:0000259" key="11">
    <source>
        <dbReference type="PROSITE" id="PS50011"/>
    </source>
</evidence>
<dbReference type="GO" id="GO:0005829">
    <property type="term" value="C:cytosol"/>
    <property type="evidence" value="ECO:0007669"/>
    <property type="project" value="TreeGrafter"/>
</dbReference>
<dbReference type="SUPFAM" id="SSF56112">
    <property type="entry name" value="Protein kinase-like (PK-like)"/>
    <property type="match status" value="1"/>
</dbReference>
<comment type="subunit">
    <text evidence="10">Heterotetramer.</text>
</comment>
<accession>I3EGW8</accession>
<evidence type="ECO:0000256" key="9">
    <source>
        <dbReference type="RuleBase" id="RU000304"/>
    </source>
</evidence>
<dbReference type="PANTHER" id="PTHR24054">
    <property type="entry name" value="CASEIN KINASE II SUBUNIT ALPHA"/>
    <property type="match status" value="1"/>
</dbReference>
<dbReference type="HOGENOM" id="CLU_000288_70_4_1"/>
<evidence type="ECO:0000256" key="7">
    <source>
        <dbReference type="ARBA" id="ARBA00048679"/>
    </source>
</evidence>
<comment type="subcellular location">
    <subcellularLocation>
        <location evidence="10">Nucleus</location>
    </subcellularLocation>
</comment>
<keyword evidence="5 8" id="KW-0067">ATP-binding</keyword>
<dbReference type="EMBL" id="GL870878">
    <property type="protein sequence ID" value="EIJ88465.1"/>
    <property type="molecule type" value="Genomic_DNA"/>
</dbReference>
<gene>
    <name evidence="12" type="ORF">NEQG_01155</name>
</gene>
<dbReference type="InterPro" id="IPR045216">
    <property type="entry name" value="CK2_alpha"/>
</dbReference>
<dbReference type="Gene3D" id="1.10.510.10">
    <property type="entry name" value="Transferase(Phosphotransferase) domain 1"/>
    <property type="match status" value="1"/>
</dbReference>
<keyword evidence="2 10" id="KW-0808">Transferase</keyword>
<evidence type="ECO:0000256" key="6">
    <source>
        <dbReference type="ARBA" id="ARBA00047899"/>
    </source>
</evidence>
<dbReference type="GO" id="GO:0005730">
    <property type="term" value="C:nucleolus"/>
    <property type="evidence" value="ECO:0007669"/>
    <property type="project" value="UniProtKB-ARBA"/>
</dbReference>
<dbReference type="PROSITE" id="PS00108">
    <property type="entry name" value="PROTEIN_KINASE_ST"/>
    <property type="match status" value="1"/>
</dbReference>
<dbReference type="FunFam" id="1.10.510.10:FF:000459">
    <property type="entry name" value="Casein kinase II subunit alpha"/>
    <property type="match status" value="1"/>
</dbReference>
<comment type="catalytic activity">
    <reaction evidence="6 10">
        <text>L-threonyl-[protein] + ATP = O-phospho-L-threonyl-[protein] + ADP + H(+)</text>
        <dbReference type="Rhea" id="RHEA:46608"/>
        <dbReference type="Rhea" id="RHEA-COMP:11060"/>
        <dbReference type="Rhea" id="RHEA-COMP:11605"/>
        <dbReference type="ChEBI" id="CHEBI:15378"/>
        <dbReference type="ChEBI" id="CHEBI:30013"/>
        <dbReference type="ChEBI" id="CHEBI:30616"/>
        <dbReference type="ChEBI" id="CHEBI:61977"/>
        <dbReference type="ChEBI" id="CHEBI:456216"/>
        <dbReference type="EC" id="2.7.11.1"/>
    </reaction>
</comment>
<dbReference type="OMA" id="YHDVNTH"/>
<sequence>MVLEPTPRVYVNNALKRGKAYYEYADYTIEYGDIERYKITDFLGRGKYSQVFKGREERPNSSKYRECVIKVLRPIREKKINREIKILKSLVNIENVIHLLDVVKDSETNTRSLIFPYEDHTEARALFKIFTHDDIVYYMHKLLSTLDEIHAMGIFHRDLKPQNIIINHKTRVLKIIDWGLAEYYLPNTEYATRVASLHFKAPELLLGYRYYDYSLDIWSAGCILGEMIFNRAPLFNGNSNEDQLEKIIRVCGVNQLKSYMEKYKLTHPANQLEKIYSVCPSENSWASVQAADIRVSKKSHQRDGLIALLKDMLMVDHRRRPSAKGALDYEVFSCFSNRNE</sequence>
<dbReference type="InterPro" id="IPR000719">
    <property type="entry name" value="Prot_kinase_dom"/>
</dbReference>
<dbReference type="GO" id="GO:0051726">
    <property type="term" value="P:regulation of cell cycle"/>
    <property type="evidence" value="ECO:0007669"/>
    <property type="project" value="TreeGrafter"/>
</dbReference>
<dbReference type="InterPro" id="IPR017441">
    <property type="entry name" value="Protein_kinase_ATP_BS"/>
</dbReference>
<evidence type="ECO:0000256" key="5">
    <source>
        <dbReference type="ARBA" id="ARBA00022840"/>
    </source>
</evidence>
<dbReference type="Pfam" id="PF00069">
    <property type="entry name" value="Pkinase"/>
    <property type="match status" value="1"/>
</dbReference>
<dbReference type="OrthoDB" id="10254671at2759"/>
<evidence type="ECO:0000256" key="2">
    <source>
        <dbReference type="ARBA" id="ARBA00022679"/>
    </source>
</evidence>